<protein>
    <submittedName>
        <fullName evidence="1">Uncharacterized protein</fullName>
    </submittedName>
</protein>
<reference evidence="1" key="1">
    <citation type="submission" date="2018-02" db="EMBL/GenBank/DDBJ databases">
        <title>Rhizophora mucronata_Transcriptome.</title>
        <authorList>
            <person name="Meera S.P."/>
            <person name="Sreeshan A."/>
            <person name="Augustine A."/>
        </authorList>
    </citation>
    <scope>NUCLEOTIDE SEQUENCE</scope>
    <source>
        <tissue evidence="1">Leaf</tissue>
    </source>
</reference>
<evidence type="ECO:0000313" key="1">
    <source>
        <dbReference type="EMBL" id="MBX00460.1"/>
    </source>
</evidence>
<proteinExistence type="predicted"/>
<name>A0A2P2K419_RHIMU</name>
<dbReference type="AlphaFoldDB" id="A0A2P2K419"/>
<accession>A0A2P2K419</accession>
<organism evidence="1">
    <name type="scientific">Rhizophora mucronata</name>
    <name type="common">Asiatic mangrove</name>
    <dbReference type="NCBI Taxonomy" id="61149"/>
    <lineage>
        <taxon>Eukaryota</taxon>
        <taxon>Viridiplantae</taxon>
        <taxon>Streptophyta</taxon>
        <taxon>Embryophyta</taxon>
        <taxon>Tracheophyta</taxon>
        <taxon>Spermatophyta</taxon>
        <taxon>Magnoliopsida</taxon>
        <taxon>eudicotyledons</taxon>
        <taxon>Gunneridae</taxon>
        <taxon>Pentapetalae</taxon>
        <taxon>rosids</taxon>
        <taxon>fabids</taxon>
        <taxon>Malpighiales</taxon>
        <taxon>Rhizophoraceae</taxon>
        <taxon>Rhizophora</taxon>
    </lineage>
</organism>
<sequence>MDFLKTFFVKKLELGFLLKFQWLLSLSIYRDLLNHVLGLGLFECIFLSQFSLIL</sequence>
<dbReference type="EMBL" id="GGEC01019976">
    <property type="protein sequence ID" value="MBX00460.1"/>
    <property type="molecule type" value="Transcribed_RNA"/>
</dbReference>